<proteinExistence type="inferred from homology"/>
<dbReference type="FunFam" id="1.25.10.10:FF:000067">
    <property type="entry name" value="V-type proton ATPase subunit H"/>
    <property type="match status" value="1"/>
</dbReference>
<sequence>MSLPTIKLPQSTIQDIEYGALQDGSGTSNLQSKVALVRQSRINWQSYLQGQMITLEQFNFISQFDNATTSEARSRIILDNQHSVAKIFIALLHKISKEQTLQYLISLLDDVFQEDKSRVELFHSYFAEKNENIWNYFFTFLQRSNLVCVYQISRIITKLACWSCKLMEELSLRYFLDWLIECLRQASNEYLQTVARNLQMLLRIREYRATFVAQQGVDTLIKVLQQRDTNCELVYQIIFCLWCLSFSGDLVETMIKDATLLPTVADVFCDAEREKVLRISMAFLRSVLEKLEDSPLFRQSALRLVQCKVLKRLELLAQKDFSHDPEMTGDMKFLQETLKTSVQDVSSLEEYTTELTSGRLEWSPVHKSEKFWRENADKFTEKNYELLKMLVYIMENSTEPLILAVAAYDVGEFVRHYPRGRQVIDQLGGKHLVMSLLQHADASVRYNALLALQKIMVHNWEYLGKQLDSTPASQNQKGVTTRNK</sequence>
<dbReference type="SUPFAM" id="SSF48371">
    <property type="entry name" value="ARM repeat"/>
    <property type="match status" value="1"/>
</dbReference>
<accession>A0A0X3PH21</accession>
<organism evidence="7">
    <name type="scientific">Schistocephalus solidus</name>
    <name type="common">Tapeworm</name>
    <dbReference type="NCBI Taxonomy" id="70667"/>
    <lineage>
        <taxon>Eukaryota</taxon>
        <taxon>Metazoa</taxon>
        <taxon>Spiralia</taxon>
        <taxon>Lophotrochozoa</taxon>
        <taxon>Platyhelminthes</taxon>
        <taxon>Cestoda</taxon>
        <taxon>Eucestoda</taxon>
        <taxon>Diphyllobothriidea</taxon>
        <taxon>Diphyllobothriidae</taxon>
        <taxon>Schistocephalus</taxon>
    </lineage>
</organism>
<keyword evidence="2 5" id="KW-0813">Transport</keyword>
<keyword evidence="4 5" id="KW-0406">Ion transport</keyword>
<dbReference type="FunFam" id="1.25.40.150:FF:000001">
    <property type="entry name" value="V-type proton ATPase subunit H"/>
    <property type="match status" value="1"/>
</dbReference>
<keyword evidence="3 5" id="KW-0375">Hydrogen ion transport</keyword>
<dbReference type="PANTHER" id="PTHR10698:SF0">
    <property type="entry name" value="V-TYPE PROTON ATPASE SUBUNIT H"/>
    <property type="match status" value="1"/>
</dbReference>
<dbReference type="InterPro" id="IPR011989">
    <property type="entry name" value="ARM-like"/>
</dbReference>
<dbReference type="GO" id="GO:0005765">
    <property type="term" value="C:lysosomal membrane"/>
    <property type="evidence" value="ECO:0007669"/>
    <property type="project" value="TreeGrafter"/>
</dbReference>
<dbReference type="GO" id="GO:0046961">
    <property type="term" value="F:proton-transporting ATPase activity, rotational mechanism"/>
    <property type="evidence" value="ECO:0007669"/>
    <property type="project" value="UniProtKB-UniRule"/>
</dbReference>
<evidence type="ECO:0000256" key="4">
    <source>
        <dbReference type="ARBA" id="ARBA00023065"/>
    </source>
</evidence>
<dbReference type="PIRSF" id="PIRSF032184">
    <property type="entry name" value="ATPase_V1_H"/>
    <property type="match status" value="1"/>
</dbReference>
<dbReference type="Pfam" id="PF11698">
    <property type="entry name" value="V-ATPase_H_C"/>
    <property type="match status" value="1"/>
</dbReference>
<dbReference type="Gene3D" id="1.25.40.150">
    <property type="entry name" value="V-type ATPase, subunit H, C-terminal domain"/>
    <property type="match status" value="1"/>
</dbReference>
<protein>
    <recommendedName>
        <fullName evidence="5">V-type proton ATPase subunit H</fullName>
    </recommendedName>
</protein>
<dbReference type="Gene3D" id="1.25.10.10">
    <property type="entry name" value="Leucine-rich Repeat Variant"/>
    <property type="match status" value="1"/>
</dbReference>
<dbReference type="InterPro" id="IPR038497">
    <property type="entry name" value="ATPase_V1-cplx_hsu_C_sf"/>
</dbReference>
<dbReference type="InterPro" id="IPR004908">
    <property type="entry name" value="ATPase_V1-cplx_hsu"/>
</dbReference>
<dbReference type="Pfam" id="PF03224">
    <property type="entry name" value="V-ATPase_H_N"/>
    <property type="match status" value="1"/>
</dbReference>
<dbReference type="GO" id="GO:0000221">
    <property type="term" value="C:vacuolar proton-transporting V-type ATPase, V1 domain"/>
    <property type="evidence" value="ECO:0007669"/>
    <property type="project" value="UniProtKB-UniRule"/>
</dbReference>
<comment type="similarity">
    <text evidence="1 5">Belongs to the V-ATPase H subunit family.</text>
</comment>
<comment type="function">
    <text evidence="5">Subunit of the V1 complex of vacuolar(H+)-ATPase (V-ATPase), a multisubunit enzyme composed of a peripheral complex (V1) that hydrolyzes ATP and a membrane integral complex (V0) that translocates protons. V-ATPase is responsible for acidifying and maintaining the pH of intracellular compartments.</text>
</comment>
<dbReference type="EMBL" id="GEEE01012121">
    <property type="protein sequence ID" value="JAP51104.1"/>
    <property type="molecule type" value="Transcribed_RNA"/>
</dbReference>
<dbReference type="InterPro" id="IPR011987">
    <property type="entry name" value="ATPase_V1-cplx_hsu_C"/>
</dbReference>
<evidence type="ECO:0000313" key="7">
    <source>
        <dbReference type="EMBL" id="JAP51104.1"/>
    </source>
</evidence>
<reference evidence="7" key="1">
    <citation type="submission" date="2016-01" db="EMBL/GenBank/DDBJ databases">
        <title>Reference transcriptome for the parasite Schistocephalus solidus: insights into the molecular evolution of parasitism.</title>
        <authorList>
            <person name="Hebert F.O."/>
            <person name="Grambauer S."/>
            <person name="Barber I."/>
            <person name="Landry C.R."/>
            <person name="Aubin-Horth N."/>
        </authorList>
    </citation>
    <scope>NUCLEOTIDE SEQUENCE</scope>
</reference>
<dbReference type="InterPro" id="IPR016024">
    <property type="entry name" value="ARM-type_fold"/>
</dbReference>
<evidence type="ECO:0000256" key="3">
    <source>
        <dbReference type="ARBA" id="ARBA00022781"/>
    </source>
</evidence>
<comment type="subunit">
    <text evidence="5">V-ATPase is a heteromultimeric enzyme made up of two complexes: the ATP-hydrolytic V1 complex and the proton translocation V0 complex.</text>
</comment>
<dbReference type="AlphaFoldDB" id="A0A0X3PH21"/>
<feature type="domain" description="ATPase V1 complex subunit H C-terminal" evidence="6">
    <location>
        <begin position="345"/>
        <end position="460"/>
    </location>
</feature>
<dbReference type="PANTHER" id="PTHR10698">
    <property type="entry name" value="V-TYPE PROTON ATPASE SUBUNIT H"/>
    <property type="match status" value="1"/>
</dbReference>
<evidence type="ECO:0000256" key="5">
    <source>
        <dbReference type="PIRNR" id="PIRNR032184"/>
    </source>
</evidence>
<evidence type="ECO:0000256" key="1">
    <source>
        <dbReference type="ARBA" id="ARBA00008613"/>
    </source>
</evidence>
<evidence type="ECO:0000256" key="2">
    <source>
        <dbReference type="ARBA" id="ARBA00022448"/>
    </source>
</evidence>
<name>A0A0X3PH21_SCHSO</name>
<gene>
    <name evidence="7" type="primary">VATH</name>
    <name evidence="7" type="ORF">TR150097</name>
</gene>
<evidence type="ECO:0000259" key="6">
    <source>
        <dbReference type="Pfam" id="PF11698"/>
    </source>
</evidence>